<evidence type="ECO:0000313" key="1">
    <source>
        <dbReference type="EMBL" id="MDQ0463731.1"/>
    </source>
</evidence>
<accession>A0ABU0IP05</accession>
<keyword evidence="2" id="KW-1185">Reference proteome</keyword>
<dbReference type="Proteomes" id="UP001228905">
    <property type="component" value="Unassembled WGS sequence"/>
</dbReference>
<dbReference type="RefSeq" id="WP_307347875.1">
    <property type="nucleotide sequence ID" value="NZ_JAUSVS010000002.1"/>
</dbReference>
<reference evidence="1 2" key="1">
    <citation type="submission" date="2023-07" db="EMBL/GenBank/DDBJ databases">
        <title>Genomic Encyclopedia of Type Strains, Phase IV (KMG-IV): sequencing the most valuable type-strain genomes for metagenomic binning, comparative biology and taxonomic classification.</title>
        <authorList>
            <person name="Goeker M."/>
        </authorList>
    </citation>
    <scope>NUCLEOTIDE SEQUENCE [LARGE SCALE GENOMIC DNA]</scope>
    <source>
        <strain evidence="1 2">DSM 18695</strain>
    </source>
</reference>
<protein>
    <submittedName>
        <fullName evidence="1">Uncharacterized protein (DUF934 family)</fullName>
    </submittedName>
</protein>
<dbReference type="PIRSF" id="PIRSF030820">
    <property type="entry name" value="UCP030820"/>
    <property type="match status" value="1"/>
</dbReference>
<sequence length="165" mass="17967">MPKLIRLKDGEAFEAQDLFADVADEDAIPAGPVILSLTRFQAEGDALIGAGQAVGVRIEAGESVEDLAYDLPRLALVALVFPKNTDGRAFSSASLLRQRLHYAGEVRAVGDVLRERALFMMRCGFDSFVPTDGSTPAEWAATAERYRHVYQPAQDGRTPAFAERL</sequence>
<dbReference type="Pfam" id="PF06073">
    <property type="entry name" value="DUF934"/>
    <property type="match status" value="1"/>
</dbReference>
<dbReference type="EMBL" id="JAUSVS010000002">
    <property type="protein sequence ID" value="MDQ0463731.1"/>
    <property type="molecule type" value="Genomic_DNA"/>
</dbReference>
<dbReference type="InterPro" id="IPR008318">
    <property type="entry name" value="UCP030820"/>
</dbReference>
<evidence type="ECO:0000313" key="2">
    <source>
        <dbReference type="Proteomes" id="UP001228905"/>
    </source>
</evidence>
<comment type="caution">
    <text evidence="1">The sequence shown here is derived from an EMBL/GenBank/DDBJ whole genome shotgun (WGS) entry which is preliminary data.</text>
</comment>
<organism evidence="1 2">
    <name type="scientific">Caulobacter ginsengisoli</name>
    <dbReference type="NCBI Taxonomy" id="400775"/>
    <lineage>
        <taxon>Bacteria</taxon>
        <taxon>Pseudomonadati</taxon>
        <taxon>Pseudomonadota</taxon>
        <taxon>Alphaproteobacteria</taxon>
        <taxon>Caulobacterales</taxon>
        <taxon>Caulobacteraceae</taxon>
        <taxon>Caulobacter</taxon>
    </lineage>
</organism>
<name>A0ABU0IP05_9CAUL</name>
<proteinExistence type="predicted"/>
<gene>
    <name evidence="1" type="ORF">QO010_001502</name>
</gene>